<evidence type="ECO:0000313" key="1">
    <source>
        <dbReference type="EMBL" id="GJS84827.1"/>
    </source>
</evidence>
<dbReference type="Proteomes" id="UP001151760">
    <property type="component" value="Unassembled WGS sequence"/>
</dbReference>
<evidence type="ECO:0000313" key="2">
    <source>
        <dbReference type="Proteomes" id="UP001151760"/>
    </source>
</evidence>
<accession>A0ABQ4Z4Q1</accession>
<proteinExistence type="predicted"/>
<name>A0ABQ4Z4Q1_9ASTR</name>
<gene>
    <name evidence="1" type="ORF">Tco_0751368</name>
</gene>
<dbReference type="EMBL" id="BQNB010011005">
    <property type="protein sequence ID" value="GJS84827.1"/>
    <property type="molecule type" value="Genomic_DNA"/>
</dbReference>
<sequence>MSSIRFIEKHIQKQHRVEVQHGVVHLAITDKIDWTNPERSSFHNDLSKPLPLVGPPSRKTIPTRYLFNHDLEYLRHGNEEKKYALLVTKVKAARYEQEGIEELIPHLLSPSIHKYDINAELEVIIVNRSARGLLRSFKPPKRPSELEFENLYSEWRKCDKYIHAIISSYPYGMCMGEAYDVRVFRSGTYNSLTAHCAVCSRWQYACAESWSIKFLCEHKNILTQIP</sequence>
<protein>
    <submittedName>
        <fullName evidence="1">Uncharacterized protein</fullName>
    </submittedName>
</protein>
<reference evidence="1" key="2">
    <citation type="submission" date="2022-01" db="EMBL/GenBank/DDBJ databases">
        <authorList>
            <person name="Yamashiro T."/>
            <person name="Shiraishi A."/>
            <person name="Satake H."/>
            <person name="Nakayama K."/>
        </authorList>
    </citation>
    <scope>NUCLEOTIDE SEQUENCE</scope>
</reference>
<comment type="caution">
    <text evidence="1">The sequence shown here is derived from an EMBL/GenBank/DDBJ whole genome shotgun (WGS) entry which is preliminary data.</text>
</comment>
<organism evidence="1 2">
    <name type="scientific">Tanacetum coccineum</name>
    <dbReference type="NCBI Taxonomy" id="301880"/>
    <lineage>
        <taxon>Eukaryota</taxon>
        <taxon>Viridiplantae</taxon>
        <taxon>Streptophyta</taxon>
        <taxon>Embryophyta</taxon>
        <taxon>Tracheophyta</taxon>
        <taxon>Spermatophyta</taxon>
        <taxon>Magnoliopsida</taxon>
        <taxon>eudicotyledons</taxon>
        <taxon>Gunneridae</taxon>
        <taxon>Pentapetalae</taxon>
        <taxon>asterids</taxon>
        <taxon>campanulids</taxon>
        <taxon>Asterales</taxon>
        <taxon>Asteraceae</taxon>
        <taxon>Asteroideae</taxon>
        <taxon>Anthemideae</taxon>
        <taxon>Anthemidinae</taxon>
        <taxon>Tanacetum</taxon>
    </lineage>
</organism>
<reference evidence="1" key="1">
    <citation type="journal article" date="2022" name="Int. J. Mol. Sci.">
        <title>Draft Genome of Tanacetum Coccineum: Genomic Comparison of Closely Related Tanacetum-Family Plants.</title>
        <authorList>
            <person name="Yamashiro T."/>
            <person name="Shiraishi A."/>
            <person name="Nakayama K."/>
            <person name="Satake H."/>
        </authorList>
    </citation>
    <scope>NUCLEOTIDE SEQUENCE</scope>
</reference>
<keyword evidence="2" id="KW-1185">Reference proteome</keyword>